<dbReference type="Gene3D" id="3.20.20.80">
    <property type="entry name" value="Glycosidases"/>
    <property type="match status" value="1"/>
</dbReference>
<organism evidence="2">
    <name type="scientific">Arundo donax</name>
    <name type="common">Giant reed</name>
    <name type="synonym">Donax arundinaceus</name>
    <dbReference type="NCBI Taxonomy" id="35708"/>
    <lineage>
        <taxon>Eukaryota</taxon>
        <taxon>Viridiplantae</taxon>
        <taxon>Streptophyta</taxon>
        <taxon>Embryophyta</taxon>
        <taxon>Tracheophyta</taxon>
        <taxon>Spermatophyta</taxon>
        <taxon>Magnoliopsida</taxon>
        <taxon>Liliopsida</taxon>
        <taxon>Poales</taxon>
        <taxon>Poaceae</taxon>
        <taxon>PACMAD clade</taxon>
        <taxon>Arundinoideae</taxon>
        <taxon>Arundineae</taxon>
        <taxon>Arundo</taxon>
    </lineage>
</organism>
<reference evidence="2" key="1">
    <citation type="submission" date="2014-09" db="EMBL/GenBank/DDBJ databases">
        <authorList>
            <person name="Magalhaes I.L.F."/>
            <person name="Oliveira U."/>
            <person name="Santos F.R."/>
            <person name="Vidigal T.H.D.A."/>
            <person name="Brescovit A.D."/>
            <person name="Santos A.J."/>
        </authorList>
    </citation>
    <scope>NUCLEOTIDE SEQUENCE</scope>
    <source>
        <tissue evidence="2">Shoot tissue taken approximately 20 cm above the soil surface</tissue>
    </source>
</reference>
<evidence type="ECO:0000259" key="1">
    <source>
        <dbReference type="Pfam" id="PF01301"/>
    </source>
</evidence>
<protein>
    <recommendedName>
        <fullName evidence="1">Glycoside hydrolase 35 catalytic domain-containing protein</fullName>
    </recommendedName>
</protein>
<evidence type="ECO:0000313" key="2">
    <source>
        <dbReference type="EMBL" id="JAD83134.1"/>
    </source>
</evidence>
<proteinExistence type="predicted"/>
<accession>A0A0A9D3J6</accession>
<dbReference type="InterPro" id="IPR031330">
    <property type="entry name" value="Gly_Hdrlase_35_cat"/>
</dbReference>
<dbReference type="AlphaFoldDB" id="A0A0A9D3J6"/>
<feature type="domain" description="Glycoside hydrolase 35 catalytic" evidence="1">
    <location>
        <begin position="9"/>
        <end position="109"/>
    </location>
</feature>
<dbReference type="Pfam" id="PF01301">
    <property type="entry name" value="Glyco_hydro_35"/>
    <property type="match status" value="1"/>
</dbReference>
<dbReference type="EMBL" id="GBRH01214761">
    <property type="protein sequence ID" value="JAD83134.1"/>
    <property type="molecule type" value="Transcribed_RNA"/>
</dbReference>
<reference evidence="2" key="2">
    <citation type="journal article" date="2015" name="Data Brief">
        <title>Shoot transcriptome of the giant reed, Arundo donax.</title>
        <authorList>
            <person name="Barrero R.A."/>
            <person name="Guerrero F.D."/>
            <person name="Moolhuijzen P."/>
            <person name="Goolsby J.A."/>
            <person name="Tidwell J."/>
            <person name="Bellgard S.E."/>
            <person name="Bellgard M.I."/>
        </authorList>
    </citation>
    <scope>NUCLEOTIDE SEQUENCE</scope>
    <source>
        <tissue evidence="2">Shoot tissue taken approximately 20 cm above the soil surface</tissue>
    </source>
</reference>
<sequence>MVVIMCTLKSSFSYTTDGGAIGNLKNGSIPQDDIFAAVDFETGSNPWPIFRLQKQYNLPGKSAPLSSEFYSGWLTHWGENIATTDATSTAEALKTISCRNGSAVLYVCHWSSLINALHLQSMSINSVSS</sequence>
<name>A0A0A9D3J6_ARUDO</name>